<dbReference type="Proteomes" id="UP000684084">
    <property type="component" value="Unassembled WGS sequence"/>
</dbReference>
<organism evidence="1 2">
    <name type="scientific">Rhizophagus irregularis</name>
    <dbReference type="NCBI Taxonomy" id="588596"/>
    <lineage>
        <taxon>Eukaryota</taxon>
        <taxon>Fungi</taxon>
        <taxon>Fungi incertae sedis</taxon>
        <taxon>Mucoromycota</taxon>
        <taxon>Glomeromycotina</taxon>
        <taxon>Glomeromycetes</taxon>
        <taxon>Glomerales</taxon>
        <taxon>Glomeraceae</taxon>
        <taxon>Rhizophagus</taxon>
    </lineage>
</organism>
<proteinExistence type="predicted"/>
<name>A0A915Z8N3_9GLOM</name>
<sequence length="175" mass="20611">MSVAHLEILTVSNNFQSSHINSASQSIFHDNVNYDYSQQTDSITIPSQLYSEHMNQNDLSNQQYSINQQLLKSIPIHPTKFFYQPPNDPLNYHIKCEKVSNQSLNKSINKQLKENEYTFFYLQLSDYQSYQITCEMFTPSSINNYLNKYIYGIEVEQIQEELSIFTFYILSQRKS</sequence>
<dbReference type="AlphaFoldDB" id="A0A915Z8N3"/>
<dbReference type="VEuPathDB" id="FungiDB:RhiirFUN_013973"/>
<protein>
    <submittedName>
        <fullName evidence="1">Uncharacterized protein</fullName>
    </submittedName>
</protein>
<dbReference type="EMBL" id="CAGKOT010000021">
    <property type="protein sequence ID" value="CAB5365640.1"/>
    <property type="molecule type" value="Genomic_DNA"/>
</dbReference>
<evidence type="ECO:0000313" key="1">
    <source>
        <dbReference type="EMBL" id="CAB5365640.1"/>
    </source>
</evidence>
<evidence type="ECO:0000313" key="2">
    <source>
        <dbReference type="Proteomes" id="UP000684084"/>
    </source>
</evidence>
<dbReference type="OrthoDB" id="2312855at2759"/>
<comment type="caution">
    <text evidence="1">The sequence shown here is derived from an EMBL/GenBank/DDBJ whole genome shotgun (WGS) entry which is preliminary data.</text>
</comment>
<gene>
    <name evidence="1" type="ORF">CHRIB12_LOCUS10520</name>
</gene>
<reference evidence="1" key="1">
    <citation type="submission" date="2020-05" db="EMBL/GenBank/DDBJ databases">
        <authorList>
            <person name="Rincon C."/>
            <person name="Sanders R I."/>
            <person name="Robbins C."/>
            <person name="Chaturvedi A."/>
        </authorList>
    </citation>
    <scope>NUCLEOTIDE SEQUENCE</scope>
    <source>
        <strain evidence="1">CHB12</strain>
    </source>
</reference>
<accession>A0A915Z8N3</accession>